<reference evidence="1 2" key="1">
    <citation type="submission" date="2009-01" db="EMBL/GenBank/DDBJ databases">
        <authorList>
            <person name="Fulton L."/>
            <person name="Clifton S."/>
            <person name="Chinwalla A.T."/>
            <person name="Mitreva M."/>
            <person name="Sodergren E."/>
            <person name="Weinstock G."/>
            <person name="Clifton S."/>
            <person name="Dooling D.J."/>
            <person name="Fulton B."/>
            <person name="Minx P."/>
            <person name="Pepin K.H."/>
            <person name="Johnson M."/>
            <person name="Bhonagiri V."/>
            <person name="Nash W.E."/>
            <person name="Mardis E.R."/>
            <person name="Wilson R.K."/>
        </authorList>
    </citation>
    <scope>NUCLEOTIDE SEQUENCE [LARGE SCALE GENOMIC DNA]</scope>
    <source>
        <strain evidence="1 2">NRL30031/H210</strain>
    </source>
</reference>
<dbReference type="AlphaFoldDB" id="C0ENG1"/>
<accession>C0ENG1</accession>
<dbReference type="EMBL" id="ACEN01000070">
    <property type="protein sequence ID" value="EEG33338.1"/>
    <property type="molecule type" value="Genomic_DNA"/>
</dbReference>
<dbReference type="Proteomes" id="UP000004457">
    <property type="component" value="Unassembled WGS sequence"/>
</dbReference>
<sequence length="61" mass="6598">MKAACISANETQAAFAFSDDLHPQRIHNQLKRIGMPAAAGVIEVKRIVSNGVLGQQLDRLP</sequence>
<protein>
    <submittedName>
        <fullName evidence="1">Uncharacterized protein</fullName>
    </submittedName>
</protein>
<name>C0ENG1_NEIFL</name>
<proteinExistence type="predicted"/>
<comment type="caution">
    <text evidence="1">The sequence shown here is derived from an EMBL/GenBank/DDBJ whole genome shotgun (WGS) entry which is preliminary data.</text>
</comment>
<evidence type="ECO:0000313" key="2">
    <source>
        <dbReference type="Proteomes" id="UP000004457"/>
    </source>
</evidence>
<organism evidence="1 2">
    <name type="scientific">Neisseria flavescens NRL30031/H210</name>
    <dbReference type="NCBI Taxonomy" id="546264"/>
    <lineage>
        <taxon>Bacteria</taxon>
        <taxon>Pseudomonadati</taxon>
        <taxon>Pseudomonadota</taxon>
        <taxon>Betaproteobacteria</taxon>
        <taxon>Neisseriales</taxon>
        <taxon>Neisseriaceae</taxon>
        <taxon>Neisseria</taxon>
    </lineage>
</organism>
<keyword evidence="2" id="KW-1185">Reference proteome</keyword>
<evidence type="ECO:0000313" key="1">
    <source>
        <dbReference type="EMBL" id="EEG33338.1"/>
    </source>
</evidence>
<gene>
    <name evidence="1" type="ORF">NEIFLAOT_01496</name>
</gene>